<evidence type="ECO:0000256" key="3">
    <source>
        <dbReference type="ARBA" id="ARBA00022692"/>
    </source>
</evidence>
<dbReference type="GO" id="GO:0016020">
    <property type="term" value="C:membrane"/>
    <property type="evidence" value="ECO:0007669"/>
    <property type="project" value="UniProtKB-SubCell"/>
</dbReference>
<evidence type="ECO:0000256" key="1">
    <source>
        <dbReference type="ARBA" id="ARBA00004370"/>
    </source>
</evidence>
<feature type="region of interest" description="Disordered" evidence="6">
    <location>
        <begin position="156"/>
        <end position="175"/>
    </location>
</feature>
<evidence type="ECO:0000256" key="6">
    <source>
        <dbReference type="SAM" id="MobiDB-lite"/>
    </source>
</evidence>
<keyword evidence="3 7" id="KW-0812">Transmembrane</keyword>
<evidence type="ECO:0000313" key="8">
    <source>
        <dbReference type="EMBL" id="PWN97240.1"/>
    </source>
</evidence>
<dbReference type="AlphaFoldDB" id="A0A316Z622"/>
<keyword evidence="4 7" id="KW-1133">Transmembrane helix</keyword>
<evidence type="ECO:0000256" key="2">
    <source>
        <dbReference type="ARBA" id="ARBA00009530"/>
    </source>
</evidence>
<dbReference type="InterPro" id="IPR000612">
    <property type="entry name" value="PMP3"/>
</dbReference>
<feature type="compositionally biased region" description="Low complexity" evidence="6">
    <location>
        <begin position="188"/>
        <end position="201"/>
    </location>
</feature>
<comment type="subcellular location">
    <subcellularLocation>
        <location evidence="1">Membrane</location>
    </subcellularLocation>
</comment>
<dbReference type="EMBL" id="KZ819296">
    <property type="protein sequence ID" value="PWN97240.1"/>
    <property type="molecule type" value="Genomic_DNA"/>
</dbReference>
<dbReference type="Proteomes" id="UP000245946">
    <property type="component" value="Unassembled WGS sequence"/>
</dbReference>
<dbReference type="PANTHER" id="PTHR21659">
    <property type="entry name" value="HYDROPHOBIC PROTEIN RCI2 LOW TEMPERATURE AND SALT RESPONSIVE PROTEIN LTI6 -RELATED"/>
    <property type="match status" value="1"/>
</dbReference>
<keyword evidence="5 7" id="KW-0472">Membrane</keyword>
<sequence>MSKFIRNGVPRHDDGRVNYKPQKHHGYTGVIIILGFFLPPLAVLARFGVGKDFFINIVCTICGYFPGHGHNFFIQNIRNNDNHPNRTPKWAKRYGLVDDSFDRRRKKKRAWTGRYNDQLPERRLYDDDGNPTTYDMDHRFEDGDGGAARRRAAVQRAPEGFEEQYYNADPAPERNAWAGDAYDQQRNGSAASLGGPLPGAGEAERRKAKSKSNMRAAFGRKKDRHAQSQHVMGDGDAYDHRAANGYADPDADLGGRRRSLDSDDEGPEEAGRNYAIGYSVGGASGATERDTFGDEWRAPAPSSKRQPEAPRHESRQPAVDIMDQRHEF</sequence>
<dbReference type="PANTHER" id="PTHR21659:SF112">
    <property type="entry name" value="PROTEIN SNA2-RELATED"/>
    <property type="match status" value="1"/>
</dbReference>
<feature type="region of interest" description="Disordered" evidence="6">
    <location>
        <begin position="184"/>
        <end position="328"/>
    </location>
</feature>
<evidence type="ECO:0000256" key="7">
    <source>
        <dbReference type="SAM" id="Phobius"/>
    </source>
</evidence>
<protein>
    <submittedName>
        <fullName evidence="8">Uncharacterized protein</fullName>
    </submittedName>
</protein>
<name>A0A316Z622_9BASI</name>
<gene>
    <name evidence="8" type="ORF">FA09DRAFT_330876</name>
</gene>
<reference evidence="8 9" key="1">
    <citation type="journal article" date="2018" name="Mol. Biol. Evol.">
        <title>Broad Genomic Sampling Reveals a Smut Pathogenic Ancestry of the Fungal Clade Ustilaginomycotina.</title>
        <authorList>
            <person name="Kijpornyongpan T."/>
            <person name="Mondo S.J."/>
            <person name="Barry K."/>
            <person name="Sandor L."/>
            <person name="Lee J."/>
            <person name="Lipzen A."/>
            <person name="Pangilinan J."/>
            <person name="LaButti K."/>
            <person name="Hainaut M."/>
            <person name="Henrissat B."/>
            <person name="Grigoriev I.V."/>
            <person name="Spatafora J.W."/>
            <person name="Aime M.C."/>
        </authorList>
    </citation>
    <scope>NUCLEOTIDE SEQUENCE [LARGE SCALE GENOMIC DNA]</scope>
    <source>
        <strain evidence="8 9">MCA 4186</strain>
    </source>
</reference>
<evidence type="ECO:0000256" key="4">
    <source>
        <dbReference type="ARBA" id="ARBA00022989"/>
    </source>
</evidence>
<comment type="similarity">
    <text evidence="2">Belongs to the UPF0057 (PMP3) family.</text>
</comment>
<accession>A0A316Z622</accession>
<feature type="compositionally biased region" description="Basic residues" evidence="6">
    <location>
        <begin position="206"/>
        <end position="224"/>
    </location>
</feature>
<dbReference type="OrthoDB" id="2152119at2759"/>
<feature type="transmembrane region" description="Helical" evidence="7">
    <location>
        <begin position="26"/>
        <end position="47"/>
    </location>
</feature>
<dbReference type="Pfam" id="PF01679">
    <property type="entry name" value="Pmp3"/>
    <property type="match status" value="1"/>
</dbReference>
<organism evidence="8 9">
    <name type="scientific">Tilletiopsis washingtonensis</name>
    <dbReference type="NCBI Taxonomy" id="58919"/>
    <lineage>
        <taxon>Eukaryota</taxon>
        <taxon>Fungi</taxon>
        <taxon>Dikarya</taxon>
        <taxon>Basidiomycota</taxon>
        <taxon>Ustilaginomycotina</taxon>
        <taxon>Exobasidiomycetes</taxon>
        <taxon>Entylomatales</taxon>
        <taxon>Entylomatales incertae sedis</taxon>
        <taxon>Tilletiopsis</taxon>
    </lineage>
</organism>
<keyword evidence="9" id="KW-1185">Reference proteome</keyword>
<evidence type="ECO:0000313" key="9">
    <source>
        <dbReference type="Proteomes" id="UP000245946"/>
    </source>
</evidence>
<evidence type="ECO:0000256" key="5">
    <source>
        <dbReference type="ARBA" id="ARBA00023136"/>
    </source>
</evidence>
<feature type="compositionally biased region" description="Basic and acidic residues" evidence="6">
    <location>
        <begin position="305"/>
        <end position="315"/>
    </location>
</feature>
<dbReference type="GeneID" id="37270324"/>
<proteinExistence type="inferred from homology"/>
<feature type="compositionally biased region" description="Basic and acidic residues" evidence="6">
    <location>
        <begin position="287"/>
        <end position="297"/>
    </location>
</feature>
<dbReference type="RefSeq" id="XP_025597519.1">
    <property type="nucleotide sequence ID" value="XM_025742780.1"/>
</dbReference>